<evidence type="ECO:0000313" key="11">
    <source>
        <dbReference type="EMBL" id="CAK7921947.1"/>
    </source>
</evidence>
<dbReference type="Gene3D" id="3.30.200.110">
    <property type="entry name" value="Inositol-pentakisphosphate 2-kinase, N-lobe"/>
    <property type="match status" value="1"/>
</dbReference>
<evidence type="ECO:0000256" key="8">
    <source>
        <dbReference type="ARBA" id="ARBA00022777"/>
    </source>
</evidence>
<comment type="similarity">
    <text evidence="3">Belongs to the IPK1 type 1 family.</text>
</comment>
<name>A0ABP0EQL1_9ASCO</name>
<comment type="function">
    <text evidence="10">Phosphorylates Ins(1,3,4,5,6)P5 at position 2 to form Ins(1,2,3,4,5,6)P6 (InsP6 or phytate).</text>
</comment>
<evidence type="ECO:0000256" key="1">
    <source>
        <dbReference type="ARBA" id="ARBA00001774"/>
    </source>
</evidence>
<comment type="domain">
    <text evidence="10">The EXKPK motif is conserved in inositol-pentakisphosphate 2-kinases of both family 1 and 2.</text>
</comment>
<evidence type="ECO:0000256" key="2">
    <source>
        <dbReference type="ARBA" id="ARBA00003979"/>
    </source>
</evidence>
<sequence length="362" mass="42766">MEISKITSPQEWTYFAKGNANILFKYVGPHDYLKHKLLRVRLLKEEEEYISTCELYDFIELKCKPLFPHQIIDIQLVVLTMDFVTQLDSHGNKIMLKERYGLLLPNILDGNYEKHFLSKHCQLYTGCTNNIKTNNNLNKTKTTHDTSQIDSVIFEIKPKWLYDNTSSNYCRTCSLNQHRNQTRHFCPLDLLYPDTLERGLEDIFQLIPTKTMSEIEQDSKFPIKSLFRIFLSNPENVFQKLKQYQRIANKNDLIKNLGSAADVSHNLSLVMTLRDVGLFIKFEKYNRDNNIHNSHNNVHNLIDVEGHGKFLLTCNIYDLDLKSKMKYRHWFEVEQQLQGIYGSINEEWRFCTKRDIKNNLEK</sequence>
<keyword evidence="12" id="KW-1185">Reference proteome</keyword>
<dbReference type="PANTHER" id="PTHR14456">
    <property type="entry name" value="INOSITOL POLYPHOSPHATE KINASE 1"/>
    <property type="match status" value="1"/>
</dbReference>
<comment type="catalytic activity">
    <reaction evidence="1 10">
        <text>1D-myo-inositol 1,3,4,5,6-pentakisphosphate + ATP = 1D-myo-inositol hexakisphosphate + ADP + H(+)</text>
        <dbReference type="Rhea" id="RHEA:20313"/>
        <dbReference type="ChEBI" id="CHEBI:15378"/>
        <dbReference type="ChEBI" id="CHEBI:30616"/>
        <dbReference type="ChEBI" id="CHEBI:57733"/>
        <dbReference type="ChEBI" id="CHEBI:58130"/>
        <dbReference type="ChEBI" id="CHEBI:456216"/>
        <dbReference type="EC" id="2.7.1.158"/>
    </reaction>
</comment>
<dbReference type="Proteomes" id="UP001497600">
    <property type="component" value="Chromosome H"/>
</dbReference>
<evidence type="ECO:0000256" key="4">
    <source>
        <dbReference type="ARBA" id="ARBA00012023"/>
    </source>
</evidence>
<evidence type="ECO:0000256" key="5">
    <source>
        <dbReference type="ARBA" id="ARBA00014846"/>
    </source>
</evidence>
<reference evidence="11 12" key="1">
    <citation type="submission" date="2024-01" db="EMBL/GenBank/DDBJ databases">
        <authorList>
            <consortium name="Genoscope - CEA"/>
            <person name="William W."/>
        </authorList>
    </citation>
    <scope>NUCLEOTIDE SEQUENCE [LARGE SCALE GENOMIC DNA]</scope>
    <source>
        <strain evidence="11 12">29B2s-10</strain>
    </source>
</reference>
<evidence type="ECO:0000256" key="9">
    <source>
        <dbReference type="ARBA" id="ARBA00022840"/>
    </source>
</evidence>
<evidence type="ECO:0000313" key="12">
    <source>
        <dbReference type="Proteomes" id="UP001497600"/>
    </source>
</evidence>
<accession>A0ABP0EQL1</accession>
<evidence type="ECO:0000256" key="10">
    <source>
        <dbReference type="RuleBase" id="RU364126"/>
    </source>
</evidence>
<protein>
    <recommendedName>
        <fullName evidence="5 10">Inositol-pentakisphosphate 2-kinase</fullName>
        <ecNumber evidence="4 10">2.7.1.158</ecNumber>
    </recommendedName>
</protein>
<organism evidence="11 12">
    <name type="scientific">[Candida] anglica</name>
    <dbReference type="NCBI Taxonomy" id="148631"/>
    <lineage>
        <taxon>Eukaryota</taxon>
        <taxon>Fungi</taxon>
        <taxon>Dikarya</taxon>
        <taxon>Ascomycota</taxon>
        <taxon>Saccharomycotina</taxon>
        <taxon>Pichiomycetes</taxon>
        <taxon>Debaryomycetaceae</taxon>
        <taxon>Kurtzmaniella</taxon>
    </lineage>
</organism>
<keyword evidence="6 10" id="KW-0808">Transferase</keyword>
<keyword evidence="7 10" id="KW-0547">Nucleotide-binding</keyword>
<keyword evidence="9 10" id="KW-0067">ATP-binding</keyword>
<dbReference type="InterPro" id="IPR043001">
    <property type="entry name" value="IP5_2-K_N_lobe"/>
</dbReference>
<dbReference type="EC" id="2.7.1.158" evidence="4 10"/>
<evidence type="ECO:0000256" key="6">
    <source>
        <dbReference type="ARBA" id="ARBA00022679"/>
    </source>
</evidence>
<evidence type="ECO:0000256" key="7">
    <source>
        <dbReference type="ARBA" id="ARBA00022741"/>
    </source>
</evidence>
<proteinExistence type="inferred from homology"/>
<gene>
    <name evidence="11" type="primary">IPK1</name>
    <name evidence="11" type="ORF">CAAN4_H20714</name>
</gene>
<dbReference type="InterPro" id="IPR009286">
    <property type="entry name" value="Ins_P5_2-kin"/>
</dbReference>
<dbReference type="PANTHER" id="PTHR14456:SF2">
    <property type="entry name" value="INOSITOL-PENTAKISPHOSPHATE 2-KINASE"/>
    <property type="match status" value="1"/>
</dbReference>
<keyword evidence="8 10" id="KW-0418">Kinase</keyword>
<dbReference type="Pfam" id="PF06090">
    <property type="entry name" value="Ins_P5_2-kin"/>
    <property type="match status" value="1"/>
</dbReference>
<comment type="function">
    <text evidence="2">Has kinase activity and phosphorylates inositol-1,3,4,5,6-pentakisphosphate (Ins(1,3,4,5,6)P5) to produce 1,2,3,4,5,6-hexakisphosphate (InsP6), also known as phytate.</text>
</comment>
<evidence type="ECO:0000256" key="3">
    <source>
        <dbReference type="ARBA" id="ARBA00008305"/>
    </source>
</evidence>
<dbReference type="EMBL" id="OZ004260">
    <property type="protein sequence ID" value="CAK7921947.1"/>
    <property type="molecule type" value="Genomic_DNA"/>
</dbReference>